<feature type="non-terminal residue" evidence="1">
    <location>
        <position position="74"/>
    </location>
</feature>
<proteinExistence type="predicted"/>
<gene>
    <name evidence="1" type="ORF">JMJ77_013218</name>
</gene>
<dbReference type="AlphaFoldDB" id="A0A9P7R8D4"/>
<evidence type="ECO:0000313" key="2">
    <source>
        <dbReference type="Proteomes" id="UP000699042"/>
    </source>
</evidence>
<protein>
    <submittedName>
        <fullName evidence="1">Uncharacterized protein</fullName>
    </submittedName>
</protein>
<dbReference type="Proteomes" id="UP000699042">
    <property type="component" value="Unassembled WGS sequence"/>
</dbReference>
<comment type="caution">
    <text evidence="1">The sequence shown here is derived from an EMBL/GenBank/DDBJ whole genome shotgun (WGS) entry which is preliminary data.</text>
</comment>
<dbReference type="EMBL" id="JAESDN010000005">
    <property type="protein sequence ID" value="KAG7050471.1"/>
    <property type="molecule type" value="Genomic_DNA"/>
</dbReference>
<sequence>PPFKWPGAVVDTTYNKLNPPSRSPPNQAGSTWLHVTSETEQVRLPQYQHQSRVDGNRIVCKSPRGVGWYLFFLH</sequence>
<accession>A0A9P7R8D4</accession>
<organism evidence="1 2">
    <name type="scientific">Colletotrichum scovillei</name>
    <dbReference type="NCBI Taxonomy" id="1209932"/>
    <lineage>
        <taxon>Eukaryota</taxon>
        <taxon>Fungi</taxon>
        <taxon>Dikarya</taxon>
        <taxon>Ascomycota</taxon>
        <taxon>Pezizomycotina</taxon>
        <taxon>Sordariomycetes</taxon>
        <taxon>Hypocreomycetidae</taxon>
        <taxon>Glomerellales</taxon>
        <taxon>Glomerellaceae</taxon>
        <taxon>Colletotrichum</taxon>
        <taxon>Colletotrichum acutatum species complex</taxon>
    </lineage>
</organism>
<evidence type="ECO:0000313" key="1">
    <source>
        <dbReference type="EMBL" id="KAG7050471.1"/>
    </source>
</evidence>
<keyword evidence="2" id="KW-1185">Reference proteome</keyword>
<name>A0A9P7R8D4_9PEZI</name>
<reference evidence="1" key="1">
    <citation type="submission" date="2021-05" db="EMBL/GenBank/DDBJ databases">
        <title>Comparative genomics of three Colletotrichum scovillei strains and genetic complementation revealed genes involved fungal growth and virulence on chili pepper.</title>
        <authorList>
            <person name="Hsieh D.-K."/>
            <person name="Chuang S.-C."/>
            <person name="Chen C.-Y."/>
            <person name="Chao Y.-T."/>
            <person name="Lu M.-Y.J."/>
            <person name="Lee M.-H."/>
            <person name="Shih M.-C."/>
        </authorList>
    </citation>
    <scope>NUCLEOTIDE SEQUENCE</scope>
    <source>
        <strain evidence="1">Coll-153</strain>
    </source>
</reference>